<feature type="transmembrane region" description="Helical" evidence="1">
    <location>
        <begin position="188"/>
        <end position="208"/>
    </location>
</feature>
<reference evidence="2 3" key="1">
    <citation type="submission" date="2015-03" db="EMBL/GenBank/DDBJ databases">
        <title>Genome sequence of Tenacibaculum sp. S2-2, isolated from intestinal microbiota of sea cucumber, Apostichopus japonicas.</title>
        <authorList>
            <person name="Shao Z."/>
            <person name="Wang L."/>
            <person name="Li X."/>
        </authorList>
    </citation>
    <scope>NUCLEOTIDE SEQUENCE [LARGE SCALE GENOMIC DNA]</scope>
    <source>
        <strain evidence="2 3">S2-2</strain>
    </source>
</reference>
<evidence type="ECO:0008006" key="4">
    <source>
        <dbReference type="Google" id="ProtNLM"/>
    </source>
</evidence>
<feature type="transmembrane region" description="Helical" evidence="1">
    <location>
        <begin position="21"/>
        <end position="41"/>
    </location>
</feature>
<evidence type="ECO:0000256" key="1">
    <source>
        <dbReference type="SAM" id="Phobius"/>
    </source>
</evidence>
<feature type="transmembrane region" description="Helical" evidence="1">
    <location>
        <begin position="113"/>
        <end position="133"/>
    </location>
</feature>
<feature type="transmembrane region" description="Helical" evidence="1">
    <location>
        <begin position="215"/>
        <end position="233"/>
    </location>
</feature>
<feature type="transmembrane region" description="Helical" evidence="1">
    <location>
        <begin position="47"/>
        <end position="63"/>
    </location>
</feature>
<feature type="transmembrane region" description="Helical" evidence="1">
    <location>
        <begin position="422"/>
        <end position="443"/>
    </location>
</feature>
<dbReference type="STRING" id="1635173.WH52_04930"/>
<dbReference type="EMBL" id="LAPZ01000002">
    <property type="protein sequence ID" value="OSY89005.1"/>
    <property type="molecule type" value="Genomic_DNA"/>
</dbReference>
<feature type="transmembrane region" description="Helical" evidence="1">
    <location>
        <begin position="245"/>
        <end position="262"/>
    </location>
</feature>
<protein>
    <recommendedName>
        <fullName evidence="4">Glycosyltransferase RgtA/B/C/D-like domain-containing protein</fullName>
    </recommendedName>
</protein>
<feature type="transmembrane region" description="Helical" evidence="1">
    <location>
        <begin position="396"/>
        <end position="416"/>
    </location>
</feature>
<gene>
    <name evidence="2" type="ORF">WH52_04930</name>
</gene>
<keyword evidence="1" id="KW-0472">Membrane</keyword>
<comment type="caution">
    <text evidence="2">The sequence shown here is derived from an EMBL/GenBank/DDBJ whole genome shotgun (WGS) entry which is preliminary data.</text>
</comment>
<proteinExistence type="predicted"/>
<feature type="transmembrane region" description="Helical" evidence="1">
    <location>
        <begin position="455"/>
        <end position="472"/>
    </location>
</feature>
<accession>A0A1Y2PEZ3</accession>
<name>A0A1Y2PEZ3_9FLAO</name>
<keyword evidence="1" id="KW-0812">Transmembrane</keyword>
<keyword evidence="1" id="KW-1133">Transmembrane helix</keyword>
<organism evidence="2 3">
    <name type="scientific">Tenacibaculum holothuriorum</name>
    <dbReference type="NCBI Taxonomy" id="1635173"/>
    <lineage>
        <taxon>Bacteria</taxon>
        <taxon>Pseudomonadati</taxon>
        <taxon>Bacteroidota</taxon>
        <taxon>Flavobacteriia</taxon>
        <taxon>Flavobacteriales</taxon>
        <taxon>Flavobacteriaceae</taxon>
        <taxon>Tenacibaculum</taxon>
    </lineage>
</organism>
<sequence length="632" mass="73498">MLCYVIKKKLEKKELLFSDFLVYYLSKYLAVSLIIVYLLIIIHNFNIFNYTVLLFIFFVFDYNQYKSPVRIYKELKEKFNYLLLKVIAFVESSDRITYLKEKNKDSKFNKKEITDFSITSIIVLITFFSRVQFYKNDIYLFSETWFEDLIKINDLNNQVWFSPDYSEIGHYAIINLFSNAFKISPENALQMFGLIQVTALSILIFWVVKKASKKTGLVLPIMASLIFTLGYTFTPINIGYLLKHQFIFSVLILILPAIVFLINKQGFKQSFKSKIIYLNIVLISSLLLNFSYTLILILVALSVVIVLNYIKKTKEKVTLLFTVLVSSLTLLFSFFVFYKYEFFNAFYFLKSSLLQVNQFSNLSHLLVPYETIIKLTALLSIIGLSSTKIENQKNKVLVIFSLLYEAVVILFFINIDFIDKDILLLIFSVLTPIVIALNSIQIIKVLSFKNKKVSKVLSGVLAIAIAFSTVFFQQEIVSSAPVSNETNRQILKAYNQITTTHLPFTYSVVNTNKVALIGNKKHYFINYSEFNSEYLERDYLYHKNKENKSFLEAHPEIILTSKVFVFEISDIDKDVIRTGISIPNNQLQNNANLLSELKKRGRKIRLYTQTPRLKVYEIINTENSSKISEMFF</sequence>
<feature type="transmembrane region" description="Helical" evidence="1">
    <location>
        <begin position="317"/>
        <end position="338"/>
    </location>
</feature>
<feature type="transmembrane region" description="Helical" evidence="1">
    <location>
        <begin position="294"/>
        <end position="310"/>
    </location>
</feature>
<dbReference type="InParanoid" id="A0A1Y2PEZ3"/>
<keyword evidence="3" id="KW-1185">Reference proteome</keyword>
<dbReference type="AlphaFoldDB" id="A0A1Y2PEZ3"/>
<evidence type="ECO:0000313" key="2">
    <source>
        <dbReference type="EMBL" id="OSY89005.1"/>
    </source>
</evidence>
<dbReference type="Proteomes" id="UP000194221">
    <property type="component" value="Unassembled WGS sequence"/>
</dbReference>
<evidence type="ECO:0000313" key="3">
    <source>
        <dbReference type="Proteomes" id="UP000194221"/>
    </source>
</evidence>